<keyword evidence="1" id="KW-0472">Membrane</keyword>
<dbReference type="KEGG" id="acae:HYG86_11925"/>
<dbReference type="InterPro" id="IPR010718">
    <property type="entry name" value="DUF1294"/>
</dbReference>
<dbReference type="RefSeq" id="WP_213165784.1">
    <property type="nucleotide sequence ID" value="NZ_CP058559.1"/>
</dbReference>
<dbReference type="Proteomes" id="UP000516160">
    <property type="component" value="Chromosome"/>
</dbReference>
<proteinExistence type="predicted"/>
<evidence type="ECO:0000313" key="3">
    <source>
        <dbReference type="Proteomes" id="UP000516160"/>
    </source>
</evidence>
<accession>A0A7G9W9Q8</accession>
<feature type="transmembrane region" description="Helical" evidence="1">
    <location>
        <begin position="67"/>
        <end position="84"/>
    </location>
</feature>
<protein>
    <submittedName>
        <fullName evidence="2">DUF1294 domain-containing protein</fullName>
    </submittedName>
</protein>
<sequence length="85" mass="10077">MGEYVHYYLMGFNTLGFVLMYIDKQKAIRNKWRVKENTLIFIALIGGSLGLYLGMKLFKHKTRHAKFKLGIPIIIFFQLLLIYLY</sequence>
<dbReference type="EMBL" id="CP058559">
    <property type="protein sequence ID" value="QNO15420.1"/>
    <property type="molecule type" value="Genomic_DNA"/>
</dbReference>
<keyword evidence="1" id="KW-1133">Transmembrane helix</keyword>
<organism evidence="2 3">
    <name type="scientific">Alkalicella caledoniensis</name>
    <dbReference type="NCBI Taxonomy" id="2731377"/>
    <lineage>
        <taxon>Bacteria</taxon>
        <taxon>Bacillati</taxon>
        <taxon>Bacillota</taxon>
        <taxon>Clostridia</taxon>
        <taxon>Eubacteriales</taxon>
        <taxon>Proteinivoracaceae</taxon>
        <taxon>Alkalicella</taxon>
    </lineage>
</organism>
<name>A0A7G9W9Q8_ALKCA</name>
<reference evidence="2 3" key="1">
    <citation type="submission" date="2020-07" db="EMBL/GenBank/DDBJ databases">
        <title>Alkalicella. sp. LB2 genome.</title>
        <authorList>
            <person name="Postec A."/>
            <person name="Quemeneur M."/>
        </authorList>
    </citation>
    <scope>NUCLEOTIDE SEQUENCE [LARGE SCALE GENOMIC DNA]</scope>
    <source>
        <strain evidence="2 3">LB2</strain>
    </source>
</reference>
<keyword evidence="1" id="KW-0812">Transmembrane</keyword>
<keyword evidence="3" id="KW-1185">Reference proteome</keyword>
<feature type="transmembrane region" description="Helical" evidence="1">
    <location>
        <begin position="34"/>
        <end position="55"/>
    </location>
</feature>
<feature type="transmembrane region" description="Helical" evidence="1">
    <location>
        <begin position="6"/>
        <end position="22"/>
    </location>
</feature>
<gene>
    <name evidence="2" type="ORF">HYG86_11925</name>
</gene>
<dbReference type="AlphaFoldDB" id="A0A7G9W9Q8"/>
<dbReference type="Pfam" id="PF06961">
    <property type="entry name" value="DUF1294"/>
    <property type="match status" value="1"/>
</dbReference>
<evidence type="ECO:0000256" key="1">
    <source>
        <dbReference type="SAM" id="Phobius"/>
    </source>
</evidence>
<evidence type="ECO:0000313" key="2">
    <source>
        <dbReference type="EMBL" id="QNO15420.1"/>
    </source>
</evidence>